<dbReference type="Proteomes" id="UP000253919">
    <property type="component" value="Unassembled WGS sequence"/>
</dbReference>
<organism evidence="1 2">
    <name type="scientific">Adhaeribacter pallidiroseus</name>
    <dbReference type="NCBI Taxonomy" id="2072847"/>
    <lineage>
        <taxon>Bacteria</taxon>
        <taxon>Pseudomonadati</taxon>
        <taxon>Bacteroidota</taxon>
        <taxon>Cytophagia</taxon>
        <taxon>Cytophagales</taxon>
        <taxon>Hymenobacteraceae</taxon>
        <taxon>Adhaeribacter</taxon>
    </lineage>
</organism>
<sequence length="97" mass="11361">MTFTGAVLVLLLVKAKDINYSKYMPLPKNVTEYLFPNKIISQIKIYQYSSFHAQTSSKFLLMKVHNRWLMSRMLPAIPMIIGNIIDTNLLNRYFVIF</sequence>
<proteinExistence type="predicted"/>
<protein>
    <submittedName>
        <fullName evidence="1">Uncharacterized protein</fullName>
    </submittedName>
</protein>
<evidence type="ECO:0000313" key="2">
    <source>
        <dbReference type="Proteomes" id="UP000253919"/>
    </source>
</evidence>
<dbReference type="AlphaFoldDB" id="A0A369QHQ5"/>
<name>A0A369QHQ5_9BACT</name>
<keyword evidence="2" id="KW-1185">Reference proteome</keyword>
<accession>A0A369QHQ5</accession>
<evidence type="ECO:0000313" key="1">
    <source>
        <dbReference type="EMBL" id="RDC64443.1"/>
    </source>
</evidence>
<comment type="caution">
    <text evidence="1">The sequence shown here is derived from an EMBL/GenBank/DDBJ whole genome shotgun (WGS) entry which is preliminary data.</text>
</comment>
<gene>
    <name evidence="1" type="ORF">AHMF7616_03057</name>
</gene>
<reference evidence="1 2" key="1">
    <citation type="submission" date="2018-04" db="EMBL/GenBank/DDBJ databases">
        <title>Adhaeribacter sp. HMF7616 genome sequencing and assembly.</title>
        <authorList>
            <person name="Kang H."/>
            <person name="Kang J."/>
            <person name="Cha I."/>
            <person name="Kim H."/>
            <person name="Joh K."/>
        </authorList>
    </citation>
    <scope>NUCLEOTIDE SEQUENCE [LARGE SCALE GENOMIC DNA]</scope>
    <source>
        <strain evidence="1 2">HMF7616</strain>
    </source>
</reference>
<dbReference type="EMBL" id="QASA01000001">
    <property type="protein sequence ID" value="RDC64443.1"/>
    <property type="molecule type" value="Genomic_DNA"/>
</dbReference>